<evidence type="ECO:0000313" key="2">
    <source>
        <dbReference type="EMBL" id="MDQ0427259.1"/>
    </source>
</evidence>
<feature type="transmembrane region" description="Helical" evidence="1">
    <location>
        <begin position="44"/>
        <end position="62"/>
    </location>
</feature>
<sequence>MESRSHAKADLSKQISLRRVMNWYGVLLFVGLLISIYVHEIKDVSGFLLFILISSALYFLMLNLYFKNEPGRKIVFIMLCFIALFSLFMVFYTAT</sequence>
<proteinExistence type="predicted"/>
<protein>
    <submittedName>
        <fullName evidence="2">O-antigen ligase</fullName>
    </submittedName>
</protein>
<keyword evidence="1" id="KW-0472">Membrane</keyword>
<keyword evidence="2" id="KW-0436">Ligase</keyword>
<dbReference type="EMBL" id="JAUSWB010000001">
    <property type="protein sequence ID" value="MDQ0427259.1"/>
    <property type="molecule type" value="Genomic_DNA"/>
</dbReference>
<dbReference type="Proteomes" id="UP001241988">
    <property type="component" value="Unassembled WGS sequence"/>
</dbReference>
<feature type="transmembrane region" description="Helical" evidence="1">
    <location>
        <begin position="21"/>
        <end position="38"/>
    </location>
</feature>
<gene>
    <name evidence="2" type="ORF">QOZ98_000084</name>
</gene>
<organism evidence="2 3">
    <name type="scientific">Planomicrobium stackebrandtii</name>
    <dbReference type="NCBI Taxonomy" id="253160"/>
    <lineage>
        <taxon>Bacteria</taxon>
        <taxon>Bacillati</taxon>
        <taxon>Bacillota</taxon>
        <taxon>Bacilli</taxon>
        <taxon>Bacillales</taxon>
        <taxon>Caryophanaceae</taxon>
        <taxon>Planomicrobium</taxon>
    </lineage>
</organism>
<reference evidence="2 3" key="1">
    <citation type="submission" date="2023-07" db="EMBL/GenBank/DDBJ databases">
        <title>Genomic Encyclopedia of Type Strains, Phase IV (KMG-IV): sequencing the most valuable type-strain genomes for metagenomic binning, comparative biology and taxonomic classification.</title>
        <authorList>
            <person name="Goeker M."/>
        </authorList>
    </citation>
    <scope>NUCLEOTIDE SEQUENCE [LARGE SCALE GENOMIC DNA]</scope>
    <source>
        <strain evidence="2 3">DSM 16419</strain>
    </source>
</reference>
<dbReference type="RefSeq" id="WP_308785584.1">
    <property type="nucleotide sequence ID" value="NZ_JAUSWB010000001.1"/>
</dbReference>
<evidence type="ECO:0000256" key="1">
    <source>
        <dbReference type="SAM" id="Phobius"/>
    </source>
</evidence>
<keyword evidence="1" id="KW-0812">Transmembrane</keyword>
<dbReference type="GO" id="GO:0016874">
    <property type="term" value="F:ligase activity"/>
    <property type="evidence" value="ECO:0007669"/>
    <property type="project" value="UniProtKB-KW"/>
</dbReference>
<name>A0ABU0GPH4_9BACL</name>
<accession>A0ABU0GPH4</accession>
<keyword evidence="3" id="KW-1185">Reference proteome</keyword>
<comment type="caution">
    <text evidence="2">The sequence shown here is derived from an EMBL/GenBank/DDBJ whole genome shotgun (WGS) entry which is preliminary data.</text>
</comment>
<keyword evidence="1" id="KW-1133">Transmembrane helix</keyword>
<feature type="transmembrane region" description="Helical" evidence="1">
    <location>
        <begin position="74"/>
        <end position="94"/>
    </location>
</feature>
<evidence type="ECO:0000313" key="3">
    <source>
        <dbReference type="Proteomes" id="UP001241988"/>
    </source>
</evidence>